<dbReference type="Proteomes" id="UP000241964">
    <property type="component" value="Unassembled WGS sequence"/>
</dbReference>
<keyword evidence="1" id="KW-0732">Signal</keyword>
<feature type="chain" id="PRO_5015202396" evidence="1">
    <location>
        <begin position="20"/>
        <end position="146"/>
    </location>
</feature>
<accession>A0A2P8GJ49</accession>
<gene>
    <name evidence="2" type="ORF">CLV60_101363</name>
</gene>
<sequence>MNKVLFVAAFMLAAQVTFAQKSEIFAPKGKAIKGYDVVAFFKDAGPVEGADSLSYHYKDADWLFATRANLDAFKAAPEMYVPQYGGYCAYGTSEGHKAPTEAETWTITDNKLYFNYNMKVRNNWSKKREEFIEKADIQWPLIKDKE</sequence>
<organism evidence="2 3">
    <name type="scientific">Dyadobacter jiangsuensis</name>
    <dbReference type="NCBI Taxonomy" id="1591085"/>
    <lineage>
        <taxon>Bacteria</taxon>
        <taxon>Pseudomonadati</taxon>
        <taxon>Bacteroidota</taxon>
        <taxon>Cytophagia</taxon>
        <taxon>Cytophagales</taxon>
        <taxon>Spirosomataceae</taxon>
        <taxon>Dyadobacter</taxon>
    </lineage>
</organism>
<evidence type="ECO:0000313" key="3">
    <source>
        <dbReference type="Proteomes" id="UP000241964"/>
    </source>
</evidence>
<keyword evidence="3" id="KW-1185">Reference proteome</keyword>
<protein>
    <submittedName>
        <fullName evidence="2">YHS domain-containing protein</fullName>
    </submittedName>
</protein>
<name>A0A2P8GJ49_9BACT</name>
<dbReference type="RefSeq" id="WP_229210765.1">
    <property type="nucleotide sequence ID" value="NZ_PYAS01000001.1"/>
</dbReference>
<feature type="signal peptide" evidence="1">
    <location>
        <begin position="1"/>
        <end position="19"/>
    </location>
</feature>
<evidence type="ECO:0000313" key="2">
    <source>
        <dbReference type="EMBL" id="PSL33994.1"/>
    </source>
</evidence>
<evidence type="ECO:0000256" key="1">
    <source>
        <dbReference type="SAM" id="SignalP"/>
    </source>
</evidence>
<dbReference type="EMBL" id="PYAS01000001">
    <property type="protein sequence ID" value="PSL33994.1"/>
    <property type="molecule type" value="Genomic_DNA"/>
</dbReference>
<comment type="caution">
    <text evidence="2">The sequence shown here is derived from an EMBL/GenBank/DDBJ whole genome shotgun (WGS) entry which is preliminary data.</text>
</comment>
<proteinExistence type="predicted"/>
<reference evidence="2 3" key="1">
    <citation type="submission" date="2018-03" db="EMBL/GenBank/DDBJ databases">
        <title>Genomic Encyclopedia of Archaeal and Bacterial Type Strains, Phase II (KMG-II): from individual species to whole genera.</title>
        <authorList>
            <person name="Goeker M."/>
        </authorList>
    </citation>
    <scope>NUCLEOTIDE SEQUENCE [LARGE SCALE GENOMIC DNA]</scope>
    <source>
        <strain evidence="2 3">DSM 29057</strain>
    </source>
</reference>
<dbReference type="NCBIfam" id="NF041384">
    <property type="entry name" value="YHS_seleno_dom"/>
    <property type="match status" value="1"/>
</dbReference>
<dbReference type="AlphaFoldDB" id="A0A2P8GJ49"/>